<evidence type="ECO:0000313" key="2">
    <source>
        <dbReference type="Proteomes" id="UP001575105"/>
    </source>
</evidence>
<name>A0ABV4U051_9BACT</name>
<dbReference type="Pfam" id="PF13689">
    <property type="entry name" value="DUF4154"/>
    <property type="match status" value="1"/>
</dbReference>
<proteinExistence type="predicted"/>
<protein>
    <submittedName>
        <fullName evidence="1">YfiR family protein</fullName>
    </submittedName>
</protein>
<dbReference type="InterPro" id="IPR025293">
    <property type="entry name" value="YfiR/HmsC-like"/>
</dbReference>
<dbReference type="RefSeq" id="WP_425343895.1">
    <property type="nucleotide sequence ID" value="NZ_JBGUBD010000001.1"/>
</dbReference>
<reference evidence="1 2" key="1">
    <citation type="submission" date="2024-08" db="EMBL/GenBank/DDBJ databases">
        <title>Whole-genome sequencing of halo(alkali)philic microorganisms from hypersaline lakes.</title>
        <authorList>
            <person name="Sorokin D.Y."/>
            <person name="Merkel A.Y."/>
            <person name="Messina E."/>
            <person name="Yakimov M."/>
        </authorList>
    </citation>
    <scope>NUCLEOTIDE SEQUENCE [LARGE SCALE GENOMIC DNA]</scope>
    <source>
        <strain evidence="1 2">AB-hyl4</strain>
    </source>
</reference>
<organism evidence="1 2">
    <name type="scientific">Natronomicrosphaera hydrolytica</name>
    <dbReference type="NCBI Taxonomy" id="3242702"/>
    <lineage>
        <taxon>Bacteria</taxon>
        <taxon>Pseudomonadati</taxon>
        <taxon>Planctomycetota</taxon>
        <taxon>Phycisphaerae</taxon>
        <taxon>Phycisphaerales</taxon>
        <taxon>Phycisphaeraceae</taxon>
        <taxon>Natronomicrosphaera</taxon>
    </lineage>
</organism>
<gene>
    <name evidence="1" type="ORF">ACERK3_01560</name>
</gene>
<sequence>MARFTQNTIAMAMILVMVFIARPSSVMGQSIDENKAAQVKAGYLVNFLRFARWPEQAFADDESPLVIVIVEPDPLARVLDQMVRRLKVADRSVVVHRVSWPERRDYNSHDQFARARHEARAAMRQAHLLLLPSEQLDRAAELLSAIGDAPVLTVGDGPVFMSAGVMLGFELERHRIVFHANAERIRESPVRVSSRLLSLARVHEP</sequence>
<evidence type="ECO:0000313" key="1">
    <source>
        <dbReference type="EMBL" id="MFA9476970.1"/>
    </source>
</evidence>
<dbReference type="Proteomes" id="UP001575105">
    <property type="component" value="Unassembled WGS sequence"/>
</dbReference>
<keyword evidence="2" id="KW-1185">Reference proteome</keyword>
<dbReference type="EMBL" id="JBGUBD010000001">
    <property type="protein sequence ID" value="MFA9476970.1"/>
    <property type="molecule type" value="Genomic_DNA"/>
</dbReference>
<comment type="caution">
    <text evidence="1">The sequence shown here is derived from an EMBL/GenBank/DDBJ whole genome shotgun (WGS) entry which is preliminary data.</text>
</comment>
<accession>A0ABV4U051</accession>